<keyword evidence="1" id="KW-0472">Membrane</keyword>
<keyword evidence="1" id="KW-1133">Transmembrane helix</keyword>
<evidence type="ECO:0000313" key="3">
    <source>
        <dbReference type="Proteomes" id="UP000631300"/>
    </source>
</evidence>
<reference evidence="2" key="1">
    <citation type="journal article" date="2014" name="Int. J. Syst. Evol. Microbiol.">
        <title>Complete genome sequence of Corynebacterium casei LMG S-19264T (=DSM 44701T), isolated from a smear-ripened cheese.</title>
        <authorList>
            <consortium name="US DOE Joint Genome Institute (JGI-PGF)"/>
            <person name="Walter F."/>
            <person name="Albersmeier A."/>
            <person name="Kalinowski J."/>
            <person name="Ruckert C."/>
        </authorList>
    </citation>
    <scope>NUCLEOTIDE SEQUENCE</scope>
    <source>
        <strain evidence="2">KCTC 22164</strain>
    </source>
</reference>
<sequence length="72" mass="8139">MRKIRLLSGAVLVVAGLLLTLLPGSILVLLAGLMLLSVDWPPARRYLTHCQRGMTTSARRLDRYLLLRKLRK</sequence>
<comment type="caution">
    <text evidence="2">The sequence shown here is derived from an EMBL/GenBank/DDBJ whole genome shotgun (WGS) entry which is preliminary data.</text>
</comment>
<name>A0A918N0E4_9ALTE</name>
<dbReference type="Proteomes" id="UP000631300">
    <property type="component" value="Unassembled WGS sequence"/>
</dbReference>
<accession>A0A918N0E4</accession>
<organism evidence="2 3">
    <name type="scientific">Alteromonas halophila</name>
    <dbReference type="NCBI Taxonomy" id="516698"/>
    <lineage>
        <taxon>Bacteria</taxon>
        <taxon>Pseudomonadati</taxon>
        <taxon>Pseudomonadota</taxon>
        <taxon>Gammaproteobacteria</taxon>
        <taxon>Alteromonadales</taxon>
        <taxon>Alteromonadaceae</taxon>
        <taxon>Alteromonas/Salinimonas group</taxon>
        <taxon>Alteromonas</taxon>
    </lineage>
</organism>
<proteinExistence type="predicted"/>
<dbReference type="Pfam" id="PF09656">
    <property type="entry name" value="PGPGW"/>
    <property type="match status" value="1"/>
</dbReference>
<dbReference type="AlphaFoldDB" id="A0A918N0E4"/>
<evidence type="ECO:0000313" key="2">
    <source>
        <dbReference type="EMBL" id="GGW89160.1"/>
    </source>
</evidence>
<keyword evidence="1" id="KW-0812">Transmembrane</keyword>
<dbReference type="RefSeq" id="WP_189406741.1">
    <property type="nucleotide sequence ID" value="NZ_BMXP01000006.1"/>
</dbReference>
<protein>
    <recommendedName>
        <fullName evidence="4">Tellurium resistance protein TerC</fullName>
    </recommendedName>
</protein>
<dbReference type="EMBL" id="BMXP01000006">
    <property type="protein sequence ID" value="GGW89160.1"/>
    <property type="molecule type" value="Genomic_DNA"/>
</dbReference>
<evidence type="ECO:0000256" key="1">
    <source>
        <dbReference type="SAM" id="Phobius"/>
    </source>
</evidence>
<feature type="transmembrane region" description="Helical" evidence="1">
    <location>
        <begin position="12"/>
        <end position="36"/>
    </location>
</feature>
<keyword evidence="3" id="KW-1185">Reference proteome</keyword>
<gene>
    <name evidence="2" type="ORF">GCM10007391_24210</name>
</gene>
<dbReference type="InterPro" id="IPR019099">
    <property type="entry name" value="Uncharacterised_PGPGW_TM"/>
</dbReference>
<evidence type="ECO:0008006" key="4">
    <source>
        <dbReference type="Google" id="ProtNLM"/>
    </source>
</evidence>
<reference evidence="2" key="2">
    <citation type="submission" date="2020-09" db="EMBL/GenBank/DDBJ databases">
        <authorList>
            <person name="Sun Q."/>
            <person name="Kim S."/>
        </authorList>
    </citation>
    <scope>NUCLEOTIDE SEQUENCE</scope>
    <source>
        <strain evidence="2">KCTC 22164</strain>
    </source>
</reference>